<dbReference type="AlphaFoldDB" id="A0A8C4W6P0"/>
<dbReference type="SUPFAM" id="SSF63748">
    <property type="entry name" value="Tudor/PWWP/MBT"/>
    <property type="match status" value="1"/>
</dbReference>
<sequence>VGGDTRHPATPLQRIAQATEGYHSNSLIFSVSTISSVSLSFPPPPPHLGYLSSLRQKPLAHMLFQAGLNLHEMKLKEENDLESLAPIQCSKRRMAMSVQVPLIDLAEEDSKESSQSSNTVSASSTQKDQNRSPELIAGKQESRVAGEVVEYKDGKDFGIEELMWGKIKGFSWWPAIMVFYRVMSKCQAISRMCWVSADKLVDLTVFRQNFSHSMFNKLVSRSWAGKTFPEPPLLQMLLWRMLGGLSRSSYLGQGKRARPLELLHVSTAEVLWGVTALTRLECTAAILHQ</sequence>
<evidence type="ECO:0000313" key="3">
    <source>
        <dbReference type="Ensembl" id="ENSGEVP00005011539.1"/>
    </source>
</evidence>
<dbReference type="PROSITE" id="PS50812">
    <property type="entry name" value="PWWP"/>
    <property type="match status" value="1"/>
</dbReference>
<evidence type="ECO:0000259" key="2">
    <source>
        <dbReference type="PROSITE" id="PS50812"/>
    </source>
</evidence>
<dbReference type="GeneTree" id="ENSGT00940000156928"/>
<dbReference type="OrthoDB" id="641149at2759"/>
<feature type="domain" description="PWWP" evidence="2">
    <location>
        <begin position="159"/>
        <end position="223"/>
    </location>
</feature>
<dbReference type="InterPro" id="IPR000313">
    <property type="entry name" value="PWWP_dom"/>
</dbReference>
<dbReference type="Gene3D" id="2.30.30.140">
    <property type="match status" value="1"/>
</dbReference>
<reference evidence="3" key="2">
    <citation type="submission" date="2025-09" db="UniProtKB">
        <authorList>
            <consortium name="Ensembl"/>
        </authorList>
    </citation>
    <scope>IDENTIFICATION</scope>
</reference>
<feature type="compositionally biased region" description="Low complexity" evidence="1">
    <location>
        <begin position="113"/>
        <end position="124"/>
    </location>
</feature>
<name>A0A8C4W6P0_9SAUR</name>
<protein>
    <recommendedName>
        <fullName evidence="2">PWWP domain-containing protein</fullName>
    </recommendedName>
</protein>
<feature type="region of interest" description="Disordered" evidence="1">
    <location>
        <begin position="107"/>
        <end position="137"/>
    </location>
</feature>
<proteinExistence type="predicted"/>
<dbReference type="Ensembl" id="ENSGEVT00005012102.1">
    <property type="protein sequence ID" value="ENSGEVP00005011539.1"/>
    <property type="gene ID" value="ENSGEVG00005008154.1"/>
</dbReference>
<keyword evidence="4" id="KW-1185">Reference proteome</keyword>
<reference evidence="3" key="1">
    <citation type="submission" date="2025-08" db="UniProtKB">
        <authorList>
            <consortium name="Ensembl"/>
        </authorList>
    </citation>
    <scope>IDENTIFICATION</scope>
</reference>
<organism evidence="3 4">
    <name type="scientific">Gopherus evgoodei</name>
    <name type="common">Goodes thornscrub tortoise</name>
    <dbReference type="NCBI Taxonomy" id="1825980"/>
    <lineage>
        <taxon>Eukaryota</taxon>
        <taxon>Metazoa</taxon>
        <taxon>Chordata</taxon>
        <taxon>Craniata</taxon>
        <taxon>Vertebrata</taxon>
        <taxon>Euteleostomi</taxon>
        <taxon>Archelosauria</taxon>
        <taxon>Testudinata</taxon>
        <taxon>Testudines</taxon>
        <taxon>Cryptodira</taxon>
        <taxon>Durocryptodira</taxon>
        <taxon>Testudinoidea</taxon>
        <taxon>Testudinidae</taxon>
        <taxon>Gopherus</taxon>
    </lineage>
</organism>
<accession>A0A8C4W6P0</accession>
<evidence type="ECO:0000313" key="4">
    <source>
        <dbReference type="Proteomes" id="UP000694390"/>
    </source>
</evidence>
<dbReference type="Proteomes" id="UP000694390">
    <property type="component" value="Unassembled WGS sequence"/>
</dbReference>
<evidence type="ECO:0000256" key="1">
    <source>
        <dbReference type="SAM" id="MobiDB-lite"/>
    </source>
</evidence>